<protein>
    <submittedName>
        <fullName evidence="1">Geraniol 8-hydroxylase</fullName>
    </submittedName>
</protein>
<dbReference type="AlphaFoldDB" id="A0AAW0LQ73"/>
<dbReference type="GO" id="GO:0005506">
    <property type="term" value="F:iron ion binding"/>
    <property type="evidence" value="ECO:0007669"/>
    <property type="project" value="InterPro"/>
</dbReference>
<reference evidence="1 2" key="1">
    <citation type="journal article" date="2018" name="Sci. Data">
        <title>The draft genome sequence of cork oak.</title>
        <authorList>
            <person name="Ramos A.M."/>
            <person name="Usie A."/>
            <person name="Barbosa P."/>
            <person name="Barros P.M."/>
            <person name="Capote T."/>
            <person name="Chaves I."/>
            <person name="Simoes F."/>
            <person name="Abreu I."/>
            <person name="Carrasquinho I."/>
            <person name="Faro C."/>
            <person name="Guimaraes J.B."/>
            <person name="Mendonca D."/>
            <person name="Nobrega F."/>
            <person name="Rodrigues L."/>
            <person name="Saibo N.J.M."/>
            <person name="Varela M.C."/>
            <person name="Egas C."/>
            <person name="Matos J."/>
            <person name="Miguel C.M."/>
            <person name="Oliveira M.M."/>
            <person name="Ricardo C.P."/>
            <person name="Goncalves S."/>
        </authorList>
    </citation>
    <scope>NUCLEOTIDE SEQUENCE [LARGE SCALE GENOMIC DNA]</scope>
    <source>
        <strain evidence="2">cv. HL8</strain>
    </source>
</reference>
<proteinExistence type="predicted"/>
<dbReference type="Proteomes" id="UP000237347">
    <property type="component" value="Unassembled WGS sequence"/>
</dbReference>
<keyword evidence="2" id="KW-1185">Reference proteome</keyword>
<dbReference type="PANTHER" id="PTHR24299">
    <property type="entry name" value="CYTOCHROME P450 FAMILY 1"/>
    <property type="match status" value="1"/>
</dbReference>
<evidence type="ECO:0000313" key="2">
    <source>
        <dbReference type="Proteomes" id="UP000237347"/>
    </source>
</evidence>
<dbReference type="PANTHER" id="PTHR24299:SF59">
    <property type="entry name" value="CYTOCHROME P450 SUPERFAMILY PROTEIN"/>
    <property type="match status" value="1"/>
</dbReference>
<sequence length="112" mass="12331">MDFLSGTICLCLTWLLIQALHIIFRSKAIPKKLPPGPKPFPLVGNLLEVGDKPHKSLTKLSKVHGPIMSVKLGQVTTIVISSAAMAKEVLQIHDQQLSNRTIPDALRAHRHD</sequence>
<dbReference type="Pfam" id="PF00067">
    <property type="entry name" value="p450"/>
    <property type="match status" value="1"/>
</dbReference>
<evidence type="ECO:0000313" key="1">
    <source>
        <dbReference type="EMBL" id="KAK7853121.1"/>
    </source>
</evidence>
<dbReference type="GO" id="GO:0020037">
    <property type="term" value="F:heme binding"/>
    <property type="evidence" value="ECO:0007669"/>
    <property type="project" value="InterPro"/>
</dbReference>
<dbReference type="GO" id="GO:0004497">
    <property type="term" value="F:monooxygenase activity"/>
    <property type="evidence" value="ECO:0007669"/>
    <property type="project" value="InterPro"/>
</dbReference>
<dbReference type="SUPFAM" id="SSF48264">
    <property type="entry name" value="Cytochrome P450"/>
    <property type="match status" value="1"/>
</dbReference>
<name>A0AAW0LQ73_QUESU</name>
<dbReference type="InterPro" id="IPR001128">
    <property type="entry name" value="Cyt_P450"/>
</dbReference>
<dbReference type="InterPro" id="IPR036396">
    <property type="entry name" value="Cyt_P450_sf"/>
</dbReference>
<organism evidence="1 2">
    <name type="scientific">Quercus suber</name>
    <name type="common">Cork oak</name>
    <dbReference type="NCBI Taxonomy" id="58331"/>
    <lineage>
        <taxon>Eukaryota</taxon>
        <taxon>Viridiplantae</taxon>
        <taxon>Streptophyta</taxon>
        <taxon>Embryophyta</taxon>
        <taxon>Tracheophyta</taxon>
        <taxon>Spermatophyta</taxon>
        <taxon>Magnoliopsida</taxon>
        <taxon>eudicotyledons</taxon>
        <taxon>Gunneridae</taxon>
        <taxon>Pentapetalae</taxon>
        <taxon>rosids</taxon>
        <taxon>fabids</taxon>
        <taxon>Fagales</taxon>
        <taxon>Fagaceae</taxon>
        <taxon>Quercus</taxon>
    </lineage>
</organism>
<dbReference type="GO" id="GO:0016705">
    <property type="term" value="F:oxidoreductase activity, acting on paired donors, with incorporation or reduction of molecular oxygen"/>
    <property type="evidence" value="ECO:0007669"/>
    <property type="project" value="InterPro"/>
</dbReference>
<dbReference type="Gene3D" id="1.10.630.10">
    <property type="entry name" value="Cytochrome P450"/>
    <property type="match status" value="1"/>
</dbReference>
<dbReference type="EMBL" id="PKMF04000068">
    <property type="protein sequence ID" value="KAK7853121.1"/>
    <property type="molecule type" value="Genomic_DNA"/>
</dbReference>
<gene>
    <name evidence="1" type="primary">CYP76B6_10</name>
    <name evidence="1" type="ORF">CFP56_036904</name>
</gene>
<accession>A0AAW0LQ73</accession>
<comment type="caution">
    <text evidence="1">The sequence shown here is derived from an EMBL/GenBank/DDBJ whole genome shotgun (WGS) entry which is preliminary data.</text>
</comment>